<dbReference type="InterPro" id="IPR036412">
    <property type="entry name" value="HAD-like_sf"/>
</dbReference>
<dbReference type="InterPro" id="IPR006380">
    <property type="entry name" value="SPP-like_dom"/>
</dbReference>
<dbReference type="InterPro" id="IPR006379">
    <property type="entry name" value="HAD-SF_hydro_IIB"/>
</dbReference>
<sequence length="241" mass="26093">MTREPYLVVSDIDDTLTGDAQALCDLADILAAHRDTVRFALNSSRPSASVDKTIETEFPPGFEADACITAMGTEIRVDGALIGDWEARFSDWPRDEIFRIVEAEGHPPHATEFQTRYKVSFAVPRGGPQDHVREILAKTGADCRFIASGADDFDIIPSLAGKDNAAIFLAGFLGISTERLIVAGDSQNDLAMFQVAFRAIAVGNARLELLDAMPVNTSYRATRNHAAGVIEGLRHFGVISA</sequence>
<accession>A0AAE2ZGQ4</accession>
<dbReference type="SUPFAM" id="SSF56784">
    <property type="entry name" value="HAD-like"/>
    <property type="match status" value="1"/>
</dbReference>
<evidence type="ECO:0000259" key="2">
    <source>
        <dbReference type="Pfam" id="PF05116"/>
    </source>
</evidence>
<dbReference type="NCBIfam" id="TIGR01484">
    <property type="entry name" value="HAD-SF-IIB"/>
    <property type="match status" value="1"/>
</dbReference>
<reference evidence="3" key="1">
    <citation type="submission" date="2021-08" db="EMBL/GenBank/DDBJ databases">
        <title>Hoeflea bacterium WL0058 sp. nov., isolated from the sediment.</title>
        <authorList>
            <person name="Wang L."/>
            <person name="Zhang D."/>
        </authorList>
    </citation>
    <scope>NUCLEOTIDE SEQUENCE</scope>
    <source>
        <strain evidence="3">WL0058</strain>
    </source>
</reference>
<dbReference type="GO" id="GO:0016791">
    <property type="term" value="F:phosphatase activity"/>
    <property type="evidence" value="ECO:0007669"/>
    <property type="project" value="UniProtKB-ARBA"/>
</dbReference>
<dbReference type="SFLD" id="SFLDS00003">
    <property type="entry name" value="Haloacid_Dehalogenase"/>
    <property type="match status" value="1"/>
</dbReference>
<gene>
    <name evidence="3" type="ORF">K1W69_03655</name>
</gene>
<dbReference type="PANTHER" id="PTHR46521:SF4">
    <property type="entry name" value="SUCROSE-PHOSPHATASE 2-RELATED"/>
    <property type="match status" value="1"/>
</dbReference>
<feature type="domain" description="Sucrose phosphatase-like" evidence="2">
    <location>
        <begin position="6"/>
        <end position="237"/>
    </location>
</feature>
<keyword evidence="1 3" id="KW-0378">Hydrolase</keyword>
<keyword evidence="4" id="KW-1185">Reference proteome</keyword>
<dbReference type="Proteomes" id="UP001196509">
    <property type="component" value="Unassembled WGS sequence"/>
</dbReference>
<organism evidence="3 4">
    <name type="scientific">Flavimaribacter sediminis</name>
    <dbReference type="NCBI Taxonomy" id="2865987"/>
    <lineage>
        <taxon>Bacteria</taxon>
        <taxon>Pseudomonadati</taxon>
        <taxon>Pseudomonadota</taxon>
        <taxon>Alphaproteobacteria</taxon>
        <taxon>Hyphomicrobiales</taxon>
        <taxon>Rhizobiaceae</taxon>
        <taxon>Flavimaribacter</taxon>
    </lineage>
</organism>
<dbReference type="Gene3D" id="3.90.1070.10">
    <property type="match status" value="1"/>
</dbReference>
<evidence type="ECO:0000256" key="1">
    <source>
        <dbReference type="ARBA" id="ARBA00022801"/>
    </source>
</evidence>
<dbReference type="SFLD" id="SFLDG01141">
    <property type="entry name" value="C2.B.1:_Sucrose_Phosphatase_Li"/>
    <property type="match status" value="1"/>
</dbReference>
<dbReference type="InterPro" id="IPR023214">
    <property type="entry name" value="HAD_sf"/>
</dbReference>
<dbReference type="Gene3D" id="3.40.50.1000">
    <property type="entry name" value="HAD superfamily/HAD-like"/>
    <property type="match status" value="1"/>
</dbReference>
<dbReference type="RefSeq" id="WP_220226971.1">
    <property type="nucleotide sequence ID" value="NZ_JAICBX010000001.1"/>
</dbReference>
<evidence type="ECO:0000313" key="3">
    <source>
        <dbReference type="EMBL" id="MBW8636273.1"/>
    </source>
</evidence>
<dbReference type="EMBL" id="JAICBX010000001">
    <property type="protein sequence ID" value="MBW8636273.1"/>
    <property type="molecule type" value="Genomic_DNA"/>
</dbReference>
<dbReference type="Pfam" id="PF05116">
    <property type="entry name" value="S6PP"/>
    <property type="match status" value="1"/>
</dbReference>
<dbReference type="InterPro" id="IPR051518">
    <property type="entry name" value="Sucrose_Phosphatase"/>
</dbReference>
<name>A0AAE2ZGQ4_9HYPH</name>
<protein>
    <submittedName>
        <fullName evidence="3">HAD family hydrolase</fullName>
    </submittedName>
</protein>
<evidence type="ECO:0000313" key="4">
    <source>
        <dbReference type="Proteomes" id="UP001196509"/>
    </source>
</evidence>
<dbReference type="PANTHER" id="PTHR46521">
    <property type="entry name" value="SUCROSE-PHOSPHATASE 2-RELATED"/>
    <property type="match status" value="1"/>
</dbReference>
<dbReference type="AlphaFoldDB" id="A0AAE2ZGQ4"/>
<proteinExistence type="predicted"/>
<comment type="caution">
    <text evidence="3">The sequence shown here is derived from an EMBL/GenBank/DDBJ whole genome shotgun (WGS) entry which is preliminary data.</text>
</comment>
<dbReference type="SFLD" id="SFLDG01140">
    <property type="entry name" value="C2.B:_Phosphomannomutase_and_P"/>
    <property type="match status" value="1"/>
</dbReference>